<organism evidence="1 2">
    <name type="scientific">Lindgomyces ingoldianus</name>
    <dbReference type="NCBI Taxonomy" id="673940"/>
    <lineage>
        <taxon>Eukaryota</taxon>
        <taxon>Fungi</taxon>
        <taxon>Dikarya</taxon>
        <taxon>Ascomycota</taxon>
        <taxon>Pezizomycotina</taxon>
        <taxon>Dothideomycetes</taxon>
        <taxon>Pleosporomycetidae</taxon>
        <taxon>Pleosporales</taxon>
        <taxon>Lindgomycetaceae</taxon>
        <taxon>Lindgomyces</taxon>
    </lineage>
</organism>
<dbReference type="Proteomes" id="UP000799755">
    <property type="component" value="Unassembled WGS sequence"/>
</dbReference>
<dbReference type="EMBL" id="MU003493">
    <property type="protein sequence ID" value="KAF2477309.1"/>
    <property type="molecule type" value="Genomic_DNA"/>
</dbReference>
<gene>
    <name evidence="1" type="ORF">BDR25DRAFT_208689</name>
</gene>
<keyword evidence="2" id="KW-1185">Reference proteome</keyword>
<sequence>MRDPGAQAALTTTLLLAPPAVSRVPERAAGHPPRPMNCFMLFRDYKYKQLKADNPDLTVQRISTITSECWKNLPATEKDYWKEQAKMAKELHLRMYPQYKYNPRKPGQKKKRQSRKAIEAAVNFNSFPDTTMSAFDVSQAAKNDITAHISDTLPSDAVELAESMASQSPSSNMFHDAELLRQGRLEEEFNVFFDFAGYGEV</sequence>
<name>A0ACB6RDH7_9PLEO</name>
<evidence type="ECO:0000313" key="2">
    <source>
        <dbReference type="Proteomes" id="UP000799755"/>
    </source>
</evidence>
<proteinExistence type="predicted"/>
<comment type="caution">
    <text evidence="1">The sequence shown here is derived from an EMBL/GenBank/DDBJ whole genome shotgun (WGS) entry which is preliminary data.</text>
</comment>
<reference evidence="1" key="1">
    <citation type="journal article" date="2020" name="Stud. Mycol.">
        <title>101 Dothideomycetes genomes: a test case for predicting lifestyles and emergence of pathogens.</title>
        <authorList>
            <person name="Haridas S."/>
            <person name="Albert R."/>
            <person name="Binder M."/>
            <person name="Bloem J."/>
            <person name="Labutti K."/>
            <person name="Salamov A."/>
            <person name="Andreopoulos B."/>
            <person name="Baker S."/>
            <person name="Barry K."/>
            <person name="Bills G."/>
            <person name="Bluhm B."/>
            <person name="Cannon C."/>
            <person name="Castanera R."/>
            <person name="Culley D."/>
            <person name="Daum C."/>
            <person name="Ezra D."/>
            <person name="Gonzalez J."/>
            <person name="Henrissat B."/>
            <person name="Kuo A."/>
            <person name="Liang C."/>
            <person name="Lipzen A."/>
            <person name="Lutzoni F."/>
            <person name="Magnuson J."/>
            <person name="Mondo S."/>
            <person name="Nolan M."/>
            <person name="Ohm R."/>
            <person name="Pangilinan J."/>
            <person name="Park H.-J."/>
            <person name="Ramirez L."/>
            <person name="Alfaro M."/>
            <person name="Sun H."/>
            <person name="Tritt A."/>
            <person name="Yoshinaga Y."/>
            <person name="Zwiers L.-H."/>
            <person name="Turgeon B."/>
            <person name="Goodwin S."/>
            <person name="Spatafora J."/>
            <person name="Crous P."/>
            <person name="Grigoriev I."/>
        </authorList>
    </citation>
    <scope>NUCLEOTIDE SEQUENCE</scope>
    <source>
        <strain evidence="1">ATCC 200398</strain>
    </source>
</reference>
<evidence type="ECO:0000313" key="1">
    <source>
        <dbReference type="EMBL" id="KAF2477309.1"/>
    </source>
</evidence>
<accession>A0ACB6RDH7</accession>
<protein>
    <submittedName>
        <fullName evidence="1">HMG-box</fullName>
    </submittedName>
</protein>